<evidence type="ECO:0000313" key="1">
    <source>
        <dbReference type="EMBL" id="EEF67726.1"/>
    </source>
</evidence>
<reference evidence="1 2" key="2">
    <citation type="submission" date="2009-02" db="EMBL/GenBank/DDBJ databases">
        <title>Draft genome sequence of Holdemania filiformis DSM 12042.</title>
        <authorList>
            <person name="Sudarsanam P."/>
            <person name="Ley R."/>
            <person name="Guruge J."/>
            <person name="Turnbaugh P.J."/>
            <person name="Mahowald M."/>
            <person name="Liep D."/>
            <person name="Gordon J."/>
        </authorList>
    </citation>
    <scope>NUCLEOTIDE SEQUENCE [LARGE SCALE GENOMIC DNA]</scope>
    <source>
        <strain evidence="1 2">DSM 12042</strain>
    </source>
</reference>
<gene>
    <name evidence="1" type="ORF">HOLDEFILI_02118</name>
</gene>
<name>B9Y8H1_9FIRM</name>
<dbReference type="HOGENOM" id="CLU_2493666_0_0_9"/>
<organism evidence="1 2">
    <name type="scientific">Holdemania filiformis DSM 12042</name>
    <dbReference type="NCBI Taxonomy" id="545696"/>
    <lineage>
        <taxon>Bacteria</taxon>
        <taxon>Bacillati</taxon>
        <taxon>Bacillota</taxon>
        <taxon>Erysipelotrichia</taxon>
        <taxon>Erysipelotrichales</taxon>
        <taxon>Erysipelotrichaceae</taxon>
        <taxon>Holdemania</taxon>
    </lineage>
</organism>
<dbReference type="Proteomes" id="UP000005950">
    <property type="component" value="Unassembled WGS sequence"/>
</dbReference>
<proteinExistence type="predicted"/>
<protein>
    <submittedName>
        <fullName evidence="1">Uncharacterized protein</fullName>
    </submittedName>
</protein>
<dbReference type="AlphaFoldDB" id="B9Y8H1"/>
<accession>B9Y8H1</accession>
<evidence type="ECO:0000313" key="2">
    <source>
        <dbReference type="Proteomes" id="UP000005950"/>
    </source>
</evidence>
<reference evidence="1 2" key="1">
    <citation type="submission" date="2008-12" db="EMBL/GenBank/DDBJ databases">
        <authorList>
            <person name="Fulton L."/>
            <person name="Clifton S."/>
            <person name="Fulton B."/>
            <person name="Xu J."/>
            <person name="Minx P."/>
            <person name="Pepin K.H."/>
            <person name="Johnson M."/>
            <person name="Bhonagiri V."/>
            <person name="Nash W.E."/>
            <person name="Mardis E.R."/>
            <person name="Wilson R.K."/>
        </authorList>
    </citation>
    <scope>NUCLEOTIDE SEQUENCE [LARGE SCALE GENOMIC DNA]</scope>
    <source>
        <strain evidence="1 2">DSM 12042</strain>
    </source>
</reference>
<comment type="caution">
    <text evidence="1">The sequence shown here is derived from an EMBL/GenBank/DDBJ whole genome shotgun (WGS) entry which is preliminary data.</text>
</comment>
<dbReference type="EMBL" id="ACCF01000124">
    <property type="protein sequence ID" value="EEF67726.1"/>
    <property type="molecule type" value="Genomic_DNA"/>
</dbReference>
<sequence length="86" mass="9738">MRGIPFLYLTDNRPDFSGRLFLKRGTLAIAERLGRFSAPKRCRNGIMDLLHFKISEYGISIAFRIPGTEISLNNSDEYLGAGFLKI</sequence>